<dbReference type="InterPro" id="IPR036179">
    <property type="entry name" value="Ig-like_dom_sf"/>
</dbReference>
<dbReference type="InterPro" id="IPR007110">
    <property type="entry name" value="Ig-like_dom"/>
</dbReference>
<name>A0A336MW85_CULSO</name>
<keyword evidence="9" id="KW-0418">Kinase</keyword>
<evidence type="ECO:0000256" key="13">
    <source>
        <dbReference type="ARBA" id="ARBA00023137"/>
    </source>
</evidence>
<keyword evidence="12 18" id="KW-0472">Membrane</keyword>
<dbReference type="InterPro" id="IPR050958">
    <property type="entry name" value="Cell_Adh-Cytoskel_Orgn"/>
</dbReference>
<comment type="subcellular location">
    <subcellularLocation>
        <location evidence="1">Membrane</location>
        <topology evidence="1">Single-pass membrane protein</topology>
    </subcellularLocation>
</comment>
<evidence type="ECO:0000256" key="5">
    <source>
        <dbReference type="ARBA" id="ARBA00022692"/>
    </source>
</evidence>
<dbReference type="Pfam" id="PF13927">
    <property type="entry name" value="Ig_3"/>
    <property type="match status" value="1"/>
</dbReference>
<dbReference type="PROSITE" id="PS50835">
    <property type="entry name" value="IG_LIKE"/>
    <property type="match status" value="2"/>
</dbReference>
<keyword evidence="4" id="KW-0808">Transferase</keyword>
<reference evidence="20" key="1">
    <citation type="submission" date="2018-04" db="EMBL/GenBank/DDBJ databases">
        <authorList>
            <person name="Go L.Y."/>
            <person name="Mitchell J.A."/>
        </authorList>
    </citation>
    <scope>NUCLEOTIDE SEQUENCE</scope>
    <source>
        <tissue evidence="20">Whole organism</tissue>
    </source>
</reference>
<reference evidence="21" key="2">
    <citation type="submission" date="2018-07" db="EMBL/GenBank/DDBJ databases">
        <authorList>
            <person name="Quirk P.G."/>
            <person name="Krulwich T.A."/>
        </authorList>
    </citation>
    <scope>NUCLEOTIDE SEQUENCE</scope>
</reference>
<evidence type="ECO:0000256" key="16">
    <source>
        <dbReference type="ARBA" id="ARBA00023180"/>
    </source>
</evidence>
<keyword evidence="13" id="KW-0829">Tyrosine-protein kinase</keyword>
<keyword evidence="5 18" id="KW-0812">Transmembrane</keyword>
<dbReference type="GO" id="GO:0005524">
    <property type="term" value="F:ATP binding"/>
    <property type="evidence" value="ECO:0007669"/>
    <property type="project" value="UniProtKB-KW"/>
</dbReference>
<keyword evidence="16" id="KW-0325">Glycoprotein</keyword>
<dbReference type="InterPro" id="IPR013783">
    <property type="entry name" value="Ig-like_fold"/>
</dbReference>
<evidence type="ECO:0000256" key="4">
    <source>
        <dbReference type="ARBA" id="ARBA00022679"/>
    </source>
</evidence>
<keyword evidence="6" id="KW-0732">Signal</keyword>
<evidence type="ECO:0000313" key="20">
    <source>
        <dbReference type="EMBL" id="SSX15508.1"/>
    </source>
</evidence>
<evidence type="ECO:0000256" key="9">
    <source>
        <dbReference type="ARBA" id="ARBA00022777"/>
    </source>
</evidence>
<evidence type="ECO:0000256" key="3">
    <source>
        <dbReference type="ARBA" id="ARBA00022553"/>
    </source>
</evidence>
<dbReference type="PANTHER" id="PTHR45080">
    <property type="entry name" value="CONTACTIN 5"/>
    <property type="match status" value="1"/>
</dbReference>
<dbReference type="PANTHER" id="PTHR45080:SF8">
    <property type="entry name" value="IG-LIKE DOMAIN-CONTAINING PROTEIN"/>
    <property type="match status" value="1"/>
</dbReference>
<dbReference type="GO" id="GO:0004714">
    <property type="term" value="F:transmembrane receptor protein tyrosine kinase activity"/>
    <property type="evidence" value="ECO:0007669"/>
    <property type="project" value="UniProtKB-EC"/>
</dbReference>
<feature type="transmembrane region" description="Helical" evidence="18">
    <location>
        <begin position="289"/>
        <end position="310"/>
    </location>
</feature>
<feature type="transmembrane region" description="Helical" evidence="18">
    <location>
        <begin position="6"/>
        <end position="25"/>
    </location>
</feature>
<evidence type="ECO:0000256" key="6">
    <source>
        <dbReference type="ARBA" id="ARBA00022729"/>
    </source>
</evidence>
<dbReference type="EC" id="2.7.10.1" evidence="2"/>
<dbReference type="AlphaFoldDB" id="A0A336MW85"/>
<evidence type="ECO:0000256" key="17">
    <source>
        <dbReference type="ARBA" id="ARBA00023319"/>
    </source>
</evidence>
<evidence type="ECO:0000256" key="15">
    <source>
        <dbReference type="ARBA" id="ARBA00023170"/>
    </source>
</evidence>
<feature type="domain" description="Ig-like" evidence="19">
    <location>
        <begin position="55"/>
        <end position="144"/>
    </location>
</feature>
<sequence>MICNLSMFIVAAHTIIVITAAYRLADGDIPYRDVNENNNSDLNQDIRQLIEREVGSDIQINCVIKPEHLPYNKDSKVDWYFQPCTSIFCDTSYNYLEISNDSEWIKLNQSSITLHLTDLDVDRHSGLYRCSMEPYKIRADATLNIHFYMNHHLVVTDSSQIIPRILDRTPANITTSVGQTAVFHCRVQSHSFPPPLIKWYKIETNTSNKKDSHTITYHNITYDLIKSGDQKQIADTLYLSKLIFQNVTVQHTGIYGCVALNYGGFIQQEAYLHVNSPFDSTKKPQINKYFWLFFFPICLIIVPIIVYMWFYSYNKKGGNGIDPTSRSKEMENVTGSNQWVARPNNVKNPYMVVDPYVV</sequence>
<dbReference type="GO" id="GO:0008046">
    <property type="term" value="F:axon guidance receptor activity"/>
    <property type="evidence" value="ECO:0007669"/>
    <property type="project" value="TreeGrafter"/>
</dbReference>
<keyword evidence="14" id="KW-1015">Disulfide bond</keyword>
<dbReference type="EMBL" id="UFQS01003326">
    <property type="protein sequence ID" value="SSX15508.1"/>
    <property type="molecule type" value="Genomic_DNA"/>
</dbReference>
<keyword evidence="15" id="KW-0675">Receptor</keyword>
<evidence type="ECO:0000256" key="8">
    <source>
        <dbReference type="ARBA" id="ARBA00022741"/>
    </source>
</evidence>
<gene>
    <name evidence="21" type="primary">CSON008704</name>
</gene>
<dbReference type="SMART" id="SM00408">
    <property type="entry name" value="IGc2"/>
    <property type="match status" value="1"/>
</dbReference>
<evidence type="ECO:0000256" key="14">
    <source>
        <dbReference type="ARBA" id="ARBA00023157"/>
    </source>
</evidence>
<dbReference type="OMA" id="IVWICFV"/>
<evidence type="ECO:0000256" key="2">
    <source>
        <dbReference type="ARBA" id="ARBA00011902"/>
    </source>
</evidence>
<dbReference type="GO" id="GO:0030424">
    <property type="term" value="C:axon"/>
    <property type="evidence" value="ECO:0007669"/>
    <property type="project" value="TreeGrafter"/>
</dbReference>
<dbReference type="GO" id="GO:0007156">
    <property type="term" value="P:homophilic cell adhesion via plasma membrane adhesion molecules"/>
    <property type="evidence" value="ECO:0007669"/>
    <property type="project" value="TreeGrafter"/>
</dbReference>
<protein>
    <recommendedName>
        <fullName evidence="2">receptor protein-tyrosine kinase</fullName>
        <ecNumber evidence="2">2.7.10.1</ecNumber>
    </recommendedName>
</protein>
<evidence type="ECO:0000256" key="10">
    <source>
        <dbReference type="ARBA" id="ARBA00022840"/>
    </source>
</evidence>
<organism evidence="21">
    <name type="scientific">Culicoides sonorensis</name>
    <name type="common">Biting midge</name>
    <dbReference type="NCBI Taxonomy" id="179676"/>
    <lineage>
        <taxon>Eukaryota</taxon>
        <taxon>Metazoa</taxon>
        <taxon>Ecdysozoa</taxon>
        <taxon>Arthropoda</taxon>
        <taxon>Hexapoda</taxon>
        <taxon>Insecta</taxon>
        <taxon>Pterygota</taxon>
        <taxon>Neoptera</taxon>
        <taxon>Endopterygota</taxon>
        <taxon>Diptera</taxon>
        <taxon>Nematocera</taxon>
        <taxon>Chironomoidea</taxon>
        <taxon>Ceratopogonidae</taxon>
        <taxon>Ceratopogoninae</taxon>
        <taxon>Culicoides</taxon>
        <taxon>Monoculicoides</taxon>
    </lineage>
</organism>
<keyword evidence="10" id="KW-0067">ATP-binding</keyword>
<evidence type="ECO:0000256" key="11">
    <source>
        <dbReference type="ARBA" id="ARBA00022989"/>
    </source>
</evidence>
<dbReference type="GO" id="GO:0005886">
    <property type="term" value="C:plasma membrane"/>
    <property type="evidence" value="ECO:0007669"/>
    <property type="project" value="TreeGrafter"/>
</dbReference>
<dbReference type="VEuPathDB" id="VectorBase:CSON008704"/>
<keyword evidence="3" id="KW-0597">Phosphoprotein</keyword>
<dbReference type="SUPFAM" id="SSF48726">
    <property type="entry name" value="Immunoglobulin"/>
    <property type="match status" value="2"/>
</dbReference>
<evidence type="ECO:0000256" key="1">
    <source>
        <dbReference type="ARBA" id="ARBA00004167"/>
    </source>
</evidence>
<dbReference type="GO" id="GO:0043025">
    <property type="term" value="C:neuronal cell body"/>
    <property type="evidence" value="ECO:0007669"/>
    <property type="project" value="TreeGrafter"/>
</dbReference>
<dbReference type="FunFam" id="2.60.40.10:FF:000020">
    <property type="entry name" value="Fibroblast growth factor receptor"/>
    <property type="match status" value="1"/>
</dbReference>
<evidence type="ECO:0000256" key="12">
    <source>
        <dbReference type="ARBA" id="ARBA00023136"/>
    </source>
</evidence>
<evidence type="ECO:0000259" key="19">
    <source>
        <dbReference type="PROSITE" id="PS50835"/>
    </source>
</evidence>
<keyword evidence="7" id="KW-0677">Repeat</keyword>
<dbReference type="GO" id="GO:0050808">
    <property type="term" value="P:synapse organization"/>
    <property type="evidence" value="ECO:0007669"/>
    <property type="project" value="TreeGrafter"/>
</dbReference>
<dbReference type="SMART" id="SM00409">
    <property type="entry name" value="IG"/>
    <property type="match status" value="2"/>
</dbReference>
<evidence type="ECO:0000256" key="7">
    <source>
        <dbReference type="ARBA" id="ARBA00022737"/>
    </source>
</evidence>
<keyword evidence="17" id="KW-0393">Immunoglobulin domain</keyword>
<proteinExistence type="predicted"/>
<feature type="domain" description="Ig-like" evidence="19">
    <location>
        <begin position="163"/>
        <end position="273"/>
    </location>
</feature>
<accession>A0A336MW85</accession>
<keyword evidence="8" id="KW-0547">Nucleotide-binding</keyword>
<dbReference type="InterPro" id="IPR003598">
    <property type="entry name" value="Ig_sub2"/>
</dbReference>
<evidence type="ECO:0000313" key="21">
    <source>
        <dbReference type="EMBL" id="SSX34874.1"/>
    </source>
</evidence>
<keyword evidence="11 18" id="KW-1133">Transmembrane helix</keyword>
<dbReference type="Gene3D" id="2.60.40.10">
    <property type="entry name" value="Immunoglobulins"/>
    <property type="match status" value="2"/>
</dbReference>
<dbReference type="InterPro" id="IPR003599">
    <property type="entry name" value="Ig_sub"/>
</dbReference>
<dbReference type="EMBL" id="UFQT01003326">
    <property type="protein sequence ID" value="SSX34874.1"/>
    <property type="molecule type" value="Genomic_DNA"/>
</dbReference>
<evidence type="ECO:0000256" key="18">
    <source>
        <dbReference type="SAM" id="Phobius"/>
    </source>
</evidence>